<keyword evidence="2" id="KW-1185">Reference proteome</keyword>
<name>A0ABW8QWF7_9PSED</name>
<dbReference type="Proteomes" id="UP001623008">
    <property type="component" value="Unassembled WGS sequence"/>
</dbReference>
<reference evidence="1 2" key="1">
    <citation type="submission" date="2024-11" db="EMBL/GenBank/DDBJ databases">
        <authorList>
            <person name="Lucas J.A."/>
        </authorList>
    </citation>
    <scope>NUCLEOTIDE SEQUENCE [LARGE SCALE GENOMIC DNA]</scope>
    <source>
        <strain evidence="1 2">Z 7.15</strain>
    </source>
</reference>
<protein>
    <submittedName>
        <fullName evidence="1">Uncharacterized protein</fullName>
    </submittedName>
</protein>
<accession>A0ABW8QWF7</accession>
<organism evidence="1 2">
    <name type="scientific">Pseudomonas pergaminensis</name>
    <dbReference type="NCBI Taxonomy" id="2853159"/>
    <lineage>
        <taxon>Bacteria</taxon>
        <taxon>Pseudomonadati</taxon>
        <taxon>Pseudomonadota</taxon>
        <taxon>Gammaproteobacteria</taxon>
        <taxon>Pseudomonadales</taxon>
        <taxon>Pseudomonadaceae</taxon>
        <taxon>Pseudomonas</taxon>
    </lineage>
</organism>
<dbReference type="RefSeq" id="WP_406597032.1">
    <property type="nucleotide sequence ID" value="NZ_JBJHQF010000008.1"/>
</dbReference>
<proteinExistence type="predicted"/>
<dbReference type="EMBL" id="JBJHQF010000008">
    <property type="protein sequence ID" value="MFK9003965.1"/>
    <property type="molecule type" value="Genomic_DNA"/>
</dbReference>
<evidence type="ECO:0000313" key="1">
    <source>
        <dbReference type="EMBL" id="MFK9003965.1"/>
    </source>
</evidence>
<gene>
    <name evidence="1" type="ORF">ACJEBJ_07505</name>
</gene>
<evidence type="ECO:0000313" key="2">
    <source>
        <dbReference type="Proteomes" id="UP001623008"/>
    </source>
</evidence>
<sequence>MLELALGNAAVALRSEYQKHSDAQRACAGKVSVAEAALAGFRTKLTVDQFIAVPEIVDVDAQIQALDKQIAGAQGVAQTLAKPLFKKLFAPVFNLDEFRALAASKLAQDHRHPRRSYRAQ</sequence>
<comment type="caution">
    <text evidence="1">The sequence shown here is derived from an EMBL/GenBank/DDBJ whole genome shotgun (WGS) entry which is preliminary data.</text>
</comment>